<sequence length="124" mass="13801">MIRKQDGQSLVEFALVIPIFLLLLVGIFDFGRIFYTHLQLEFVSQEAVRMAGLGYGDEAVTAYTMNELPSKNGELEITVTPTEANRTSGKYVTVKLAYPEEFFNVLGGLAIPYTVETSSTIRVE</sequence>
<dbReference type="OrthoDB" id="1683505at2"/>
<protein>
    <submittedName>
        <fullName evidence="3">TadE-like protein</fullName>
    </submittedName>
</protein>
<dbReference type="EMBL" id="FOHE01000005">
    <property type="protein sequence ID" value="SET06038.1"/>
    <property type="molecule type" value="Genomic_DNA"/>
</dbReference>
<feature type="domain" description="TadE-like" evidence="2">
    <location>
        <begin position="7"/>
        <end position="49"/>
    </location>
</feature>
<keyword evidence="1" id="KW-0812">Transmembrane</keyword>
<gene>
    <name evidence="3" type="ORF">SAMN05216389_10513</name>
</gene>
<dbReference type="InterPro" id="IPR012495">
    <property type="entry name" value="TadE-like_dom"/>
</dbReference>
<accession>A0A1I0BGN7</accession>
<dbReference type="Pfam" id="PF07811">
    <property type="entry name" value="TadE"/>
    <property type="match status" value="1"/>
</dbReference>
<keyword evidence="1" id="KW-1133">Transmembrane helix</keyword>
<evidence type="ECO:0000313" key="3">
    <source>
        <dbReference type="EMBL" id="SET06038.1"/>
    </source>
</evidence>
<evidence type="ECO:0000313" key="4">
    <source>
        <dbReference type="Proteomes" id="UP000198618"/>
    </source>
</evidence>
<dbReference type="Proteomes" id="UP000198618">
    <property type="component" value="Unassembled WGS sequence"/>
</dbReference>
<keyword evidence="1" id="KW-0472">Membrane</keyword>
<proteinExistence type="predicted"/>
<evidence type="ECO:0000259" key="2">
    <source>
        <dbReference type="Pfam" id="PF07811"/>
    </source>
</evidence>
<feature type="transmembrane region" description="Helical" evidence="1">
    <location>
        <begin position="12"/>
        <end position="35"/>
    </location>
</feature>
<dbReference type="STRING" id="930131.SAMN05216389_10513"/>
<dbReference type="AlphaFoldDB" id="A0A1I0BGN7"/>
<reference evidence="3 4" key="1">
    <citation type="submission" date="2016-10" db="EMBL/GenBank/DDBJ databases">
        <authorList>
            <person name="de Groot N.N."/>
        </authorList>
    </citation>
    <scope>NUCLEOTIDE SEQUENCE [LARGE SCALE GENOMIC DNA]</scope>
    <source>
        <strain evidence="3 4">IBRC-M 10780</strain>
    </source>
</reference>
<name>A0A1I0BGN7_9BACI</name>
<evidence type="ECO:0000256" key="1">
    <source>
        <dbReference type="SAM" id="Phobius"/>
    </source>
</evidence>
<keyword evidence="4" id="KW-1185">Reference proteome</keyword>
<organism evidence="3 4">
    <name type="scientific">Oceanobacillus limi</name>
    <dbReference type="NCBI Taxonomy" id="930131"/>
    <lineage>
        <taxon>Bacteria</taxon>
        <taxon>Bacillati</taxon>
        <taxon>Bacillota</taxon>
        <taxon>Bacilli</taxon>
        <taxon>Bacillales</taxon>
        <taxon>Bacillaceae</taxon>
        <taxon>Oceanobacillus</taxon>
    </lineage>
</organism>
<dbReference type="RefSeq" id="WP_090868214.1">
    <property type="nucleotide sequence ID" value="NZ_FOHE01000005.1"/>
</dbReference>